<feature type="region of interest" description="Disordered" evidence="1">
    <location>
        <begin position="1"/>
        <end position="27"/>
    </location>
</feature>
<keyword evidence="2" id="KW-0614">Plasmid</keyword>
<evidence type="ECO:0000256" key="1">
    <source>
        <dbReference type="SAM" id="MobiDB-lite"/>
    </source>
</evidence>
<protein>
    <submittedName>
        <fullName evidence="2">Uncharacterized protein</fullName>
    </submittedName>
</protein>
<feature type="compositionally biased region" description="Acidic residues" evidence="1">
    <location>
        <begin position="11"/>
        <end position="22"/>
    </location>
</feature>
<accession>A0A1B1BQX5</accession>
<dbReference type="KEGG" id="cart:PA27867_3901"/>
<dbReference type="Proteomes" id="UP000092582">
    <property type="component" value="Plasmid pP27867_1"/>
</dbReference>
<proteinExistence type="predicted"/>
<evidence type="ECO:0000313" key="2">
    <source>
        <dbReference type="EMBL" id="ANP74813.1"/>
    </source>
</evidence>
<reference evidence="2 3" key="1">
    <citation type="submission" date="2016-06" db="EMBL/GenBank/DDBJ databases">
        <title>Genome sequencing of Cryobacterium arcticum PAMC 27867.</title>
        <authorList>
            <person name="Lee J."/>
            <person name="Kim O.-S."/>
        </authorList>
    </citation>
    <scope>NUCLEOTIDE SEQUENCE [LARGE SCALE GENOMIC DNA]</scope>
    <source>
        <strain evidence="2 3">PAMC 27867</strain>
        <plasmid evidence="3">pp27867_1</plasmid>
    </source>
</reference>
<organism evidence="2 3">
    <name type="scientific">Cryobacterium arcticum</name>
    <dbReference type="NCBI Taxonomy" id="670052"/>
    <lineage>
        <taxon>Bacteria</taxon>
        <taxon>Bacillati</taxon>
        <taxon>Actinomycetota</taxon>
        <taxon>Actinomycetes</taxon>
        <taxon>Micrococcales</taxon>
        <taxon>Microbacteriaceae</taxon>
        <taxon>Cryobacterium</taxon>
    </lineage>
</organism>
<name>A0A1B1BQX5_9MICO</name>
<dbReference type="AlphaFoldDB" id="A0A1B1BQX5"/>
<geneLocation type="plasmid" evidence="3">
    <name>pp27867_1</name>
</geneLocation>
<dbReference type="RefSeq" id="WP_066600517.1">
    <property type="nucleotide sequence ID" value="NZ_CP016283.1"/>
</dbReference>
<dbReference type="OrthoDB" id="5113731at2"/>
<evidence type="ECO:0000313" key="3">
    <source>
        <dbReference type="Proteomes" id="UP000092582"/>
    </source>
</evidence>
<gene>
    <name evidence="2" type="ORF">PA27867_3901</name>
</gene>
<dbReference type="EMBL" id="CP016283">
    <property type="protein sequence ID" value="ANP74813.1"/>
    <property type="molecule type" value="Genomic_DNA"/>
</dbReference>
<sequence length="145" mass="15179">MIITYQRPDTLDADQLDQDAPDADLSPTGATCGTSTVDVLGVPWSCSRAPHPGQDEHRATVTAAGDGPTGAVAIAWTYQYATDEQHGDVDHAVPAQSITITLSFPDRAARGINAAALIQSMIDAGLGHFWEGDQDDVLTSSTTTA</sequence>
<keyword evidence="3" id="KW-1185">Reference proteome</keyword>